<dbReference type="PANTHER" id="PTHR33064:SF37">
    <property type="entry name" value="RIBONUCLEASE H"/>
    <property type="match status" value="1"/>
</dbReference>
<name>A0A0G4HG99_9ALVE</name>
<dbReference type="VEuPathDB" id="CryptoDB:Cvel_6699"/>
<dbReference type="Pfam" id="PF00078">
    <property type="entry name" value="RVT_1"/>
    <property type="match status" value="1"/>
</dbReference>
<gene>
    <name evidence="2" type="ORF">Cvel_6699</name>
</gene>
<reference evidence="2" key="1">
    <citation type="submission" date="2014-11" db="EMBL/GenBank/DDBJ databases">
        <authorList>
            <person name="Otto D Thomas"/>
            <person name="Naeem Raeece"/>
        </authorList>
    </citation>
    <scope>NUCLEOTIDE SEQUENCE</scope>
</reference>
<organism evidence="2">
    <name type="scientific">Chromera velia CCMP2878</name>
    <dbReference type="NCBI Taxonomy" id="1169474"/>
    <lineage>
        <taxon>Eukaryota</taxon>
        <taxon>Sar</taxon>
        <taxon>Alveolata</taxon>
        <taxon>Colpodellida</taxon>
        <taxon>Chromeraceae</taxon>
        <taxon>Chromera</taxon>
    </lineage>
</organism>
<dbReference type="InterPro" id="IPR043128">
    <property type="entry name" value="Rev_trsase/Diguanyl_cyclase"/>
</dbReference>
<dbReference type="PhylomeDB" id="A0A0G4HG99"/>
<dbReference type="SUPFAM" id="SSF56672">
    <property type="entry name" value="DNA/RNA polymerases"/>
    <property type="match status" value="1"/>
</dbReference>
<dbReference type="CDD" id="cd01647">
    <property type="entry name" value="RT_LTR"/>
    <property type="match status" value="1"/>
</dbReference>
<protein>
    <recommendedName>
        <fullName evidence="1">Reverse transcriptase domain-containing protein</fullName>
    </recommendedName>
</protein>
<dbReference type="InterPro" id="IPR043502">
    <property type="entry name" value="DNA/RNA_pol_sf"/>
</dbReference>
<sequence>MCTRYGNYEWLVMPFGMCNPPPTSQQAIQVCLRKVLDECAFAWIDDVLVYSPTVDQHEEDLRRVVGCLRKDKYYVKISKCKFFVPKVMYIRLEISDVRVRAEPKKAELVQTWPKPKNKHELRVFLGLCNWFRRFIYKYNHVTALLTSLLQAKVEFIWSEVCEAVFKELKEKIAELILLFISDPTRPFDLYVDASEKEIYIAAALM</sequence>
<dbReference type="InterPro" id="IPR051320">
    <property type="entry name" value="Viral_Replic_Matur_Polypro"/>
</dbReference>
<evidence type="ECO:0000313" key="2">
    <source>
        <dbReference type="EMBL" id="CEM42963.1"/>
    </source>
</evidence>
<feature type="domain" description="Reverse transcriptase" evidence="1">
    <location>
        <begin position="5"/>
        <end position="89"/>
    </location>
</feature>
<evidence type="ECO:0000259" key="1">
    <source>
        <dbReference type="Pfam" id="PF00078"/>
    </source>
</evidence>
<dbReference type="AlphaFoldDB" id="A0A0G4HG99"/>
<accession>A0A0G4HG99</accession>
<dbReference type="PANTHER" id="PTHR33064">
    <property type="entry name" value="POL PROTEIN"/>
    <property type="match status" value="1"/>
</dbReference>
<proteinExistence type="predicted"/>
<dbReference type="Gene3D" id="3.30.70.270">
    <property type="match status" value="2"/>
</dbReference>
<dbReference type="EMBL" id="CDMZ01002577">
    <property type="protein sequence ID" value="CEM42963.1"/>
    <property type="molecule type" value="Genomic_DNA"/>
</dbReference>
<dbReference type="FunFam" id="3.30.70.270:FF:000020">
    <property type="entry name" value="Transposon Tf2-6 polyprotein-like Protein"/>
    <property type="match status" value="1"/>
</dbReference>
<dbReference type="InterPro" id="IPR000477">
    <property type="entry name" value="RT_dom"/>
</dbReference>